<name>A0A1X0RX69_RHIZD</name>
<evidence type="ECO:0000313" key="2">
    <source>
        <dbReference type="Proteomes" id="UP000242381"/>
    </source>
</evidence>
<protein>
    <submittedName>
        <fullName evidence="1">Uncharacterized protein</fullName>
    </submittedName>
</protein>
<evidence type="ECO:0000313" key="1">
    <source>
        <dbReference type="EMBL" id="ORE16599.1"/>
    </source>
</evidence>
<feature type="non-terminal residue" evidence="1">
    <location>
        <position position="67"/>
    </location>
</feature>
<sequence length="67" mass="8163">LFTKQHVIYYLDMHHRLQISKTIADSLSFLLNKPPNRRSCFLQTRSFWTTRWPIVCTITYIMNKNHH</sequence>
<dbReference type="EMBL" id="KV921380">
    <property type="protein sequence ID" value="ORE16599.1"/>
    <property type="molecule type" value="Genomic_DNA"/>
</dbReference>
<organism evidence="1 2">
    <name type="scientific">Rhizopus microsporus</name>
    <dbReference type="NCBI Taxonomy" id="58291"/>
    <lineage>
        <taxon>Eukaryota</taxon>
        <taxon>Fungi</taxon>
        <taxon>Fungi incertae sedis</taxon>
        <taxon>Mucoromycota</taxon>
        <taxon>Mucoromycotina</taxon>
        <taxon>Mucoromycetes</taxon>
        <taxon>Mucorales</taxon>
        <taxon>Mucorineae</taxon>
        <taxon>Rhizopodaceae</taxon>
        <taxon>Rhizopus</taxon>
    </lineage>
</organism>
<accession>A0A1X0RX69</accession>
<reference evidence="1 2" key="1">
    <citation type="journal article" date="2016" name="Proc. Natl. Acad. Sci. U.S.A.">
        <title>Lipid metabolic changes in an early divergent fungus govern the establishment of a mutualistic symbiosis with endobacteria.</title>
        <authorList>
            <person name="Lastovetsky O.A."/>
            <person name="Gaspar M.L."/>
            <person name="Mondo S.J."/>
            <person name="LaButti K.M."/>
            <person name="Sandor L."/>
            <person name="Grigoriev I.V."/>
            <person name="Henry S.A."/>
            <person name="Pawlowska T.E."/>
        </authorList>
    </citation>
    <scope>NUCLEOTIDE SEQUENCE [LARGE SCALE GENOMIC DNA]</scope>
    <source>
        <strain evidence="1 2">ATCC 11559</strain>
    </source>
</reference>
<feature type="non-terminal residue" evidence="1">
    <location>
        <position position="1"/>
    </location>
</feature>
<dbReference type="Proteomes" id="UP000242381">
    <property type="component" value="Unassembled WGS sequence"/>
</dbReference>
<proteinExistence type="predicted"/>
<gene>
    <name evidence="1" type="ORF">BCV71DRAFT_163363</name>
</gene>
<dbReference type="AlphaFoldDB" id="A0A1X0RX69"/>